<evidence type="ECO:0000256" key="12">
    <source>
        <dbReference type="RuleBase" id="RU000483"/>
    </source>
</evidence>
<comment type="similarity">
    <text evidence="2 11 12">Belongs to the ATPase A chain family.</text>
</comment>
<keyword evidence="11" id="KW-1003">Cell membrane</keyword>
<evidence type="ECO:0000256" key="7">
    <source>
        <dbReference type="ARBA" id="ARBA00022989"/>
    </source>
</evidence>
<dbReference type="GO" id="GO:0005886">
    <property type="term" value="C:plasma membrane"/>
    <property type="evidence" value="ECO:0007669"/>
    <property type="project" value="UniProtKB-SubCell"/>
</dbReference>
<dbReference type="EMBL" id="CM001167">
    <property type="protein sequence ID" value="EGJ71387.1"/>
    <property type="molecule type" value="Genomic_DNA"/>
</dbReference>
<evidence type="ECO:0000256" key="11">
    <source>
        <dbReference type="HAMAP-Rule" id="MF_01393"/>
    </source>
</evidence>
<accession>F3ZUS7</accession>
<dbReference type="CDD" id="cd00310">
    <property type="entry name" value="ATP-synt_Fo_a_6"/>
    <property type="match status" value="1"/>
</dbReference>
<dbReference type="SUPFAM" id="SSF81336">
    <property type="entry name" value="F1F0 ATP synthase subunit A"/>
    <property type="match status" value="1"/>
</dbReference>
<evidence type="ECO:0000256" key="8">
    <source>
        <dbReference type="ARBA" id="ARBA00023065"/>
    </source>
</evidence>
<dbReference type="HAMAP" id="MF_01393">
    <property type="entry name" value="ATP_synth_a_bact"/>
    <property type="match status" value="1"/>
</dbReference>
<feature type="chain" id="PRO_5003303923" description="ATP synthase subunit a" evidence="13">
    <location>
        <begin position="30"/>
        <end position="364"/>
    </location>
</feature>
<evidence type="ECO:0000256" key="1">
    <source>
        <dbReference type="ARBA" id="ARBA00004141"/>
    </source>
</evidence>
<dbReference type="InterPro" id="IPR045083">
    <property type="entry name" value="ATP_synth_F0_asu_bact/mt"/>
</dbReference>
<name>F3ZUS7_9BACE</name>
<evidence type="ECO:0000256" key="3">
    <source>
        <dbReference type="ARBA" id="ARBA00022448"/>
    </source>
</evidence>
<keyword evidence="9 11" id="KW-0472">Membrane</keyword>
<reference evidence="14 15" key="1">
    <citation type="journal article" date="2011" name="Stand. Genomic Sci.">
        <title>Non-contiguous finished genome sequence of Bacteroides coprosuis type strain (PC139).</title>
        <authorList>
            <person name="Land M."/>
            <person name="Held B."/>
            <person name="Gronow S."/>
            <person name="Abt B."/>
            <person name="Lucas S."/>
            <person name="Del Rio T.G."/>
            <person name="Nolan M."/>
            <person name="Tice H."/>
            <person name="Cheng J.F."/>
            <person name="Pitluck S."/>
            <person name="Liolios K."/>
            <person name="Pagani I."/>
            <person name="Ivanova N."/>
            <person name="Mavromatis K."/>
            <person name="Mikhailova N."/>
            <person name="Pati A."/>
            <person name="Tapia R."/>
            <person name="Han C."/>
            <person name="Goodwin L."/>
            <person name="Chen A."/>
            <person name="Palaniappan K."/>
            <person name="Hauser L."/>
            <person name="Brambilla E.M."/>
            <person name="Rohde M."/>
            <person name="Goker M."/>
            <person name="Detter J.C."/>
            <person name="Woyke T."/>
            <person name="Bristow J."/>
            <person name="Eisen J.A."/>
            <person name="Markowitz V."/>
            <person name="Hugenholtz P."/>
            <person name="Kyrpides N.C."/>
            <person name="Klenk H.P."/>
            <person name="Lapidus A."/>
        </authorList>
    </citation>
    <scope>NUCLEOTIDE SEQUENCE</scope>
    <source>
        <strain evidence="14 15">DSM 18011</strain>
    </source>
</reference>
<evidence type="ECO:0000256" key="2">
    <source>
        <dbReference type="ARBA" id="ARBA00006810"/>
    </source>
</evidence>
<organism evidence="14 15">
    <name type="scientific">Bacteroides coprosuis DSM 18011</name>
    <dbReference type="NCBI Taxonomy" id="679937"/>
    <lineage>
        <taxon>Bacteria</taxon>
        <taxon>Pseudomonadati</taxon>
        <taxon>Bacteroidota</taxon>
        <taxon>Bacteroidia</taxon>
        <taxon>Bacteroidales</taxon>
        <taxon>Bacteroidaceae</taxon>
        <taxon>Bacteroides</taxon>
    </lineage>
</organism>
<dbReference type="InterPro" id="IPR000568">
    <property type="entry name" value="ATP_synth_F0_asu"/>
</dbReference>
<evidence type="ECO:0000313" key="14">
    <source>
        <dbReference type="EMBL" id="EGJ71387.1"/>
    </source>
</evidence>
<dbReference type="InterPro" id="IPR035908">
    <property type="entry name" value="F0_ATP_A_sf"/>
</dbReference>
<keyword evidence="10 11" id="KW-0066">ATP synthesis</keyword>
<evidence type="ECO:0000256" key="13">
    <source>
        <dbReference type="SAM" id="SignalP"/>
    </source>
</evidence>
<dbReference type="GO" id="GO:0046933">
    <property type="term" value="F:proton-transporting ATP synthase activity, rotational mechanism"/>
    <property type="evidence" value="ECO:0007669"/>
    <property type="project" value="UniProtKB-UniRule"/>
</dbReference>
<feature type="transmembrane region" description="Helical" evidence="11">
    <location>
        <begin position="159"/>
        <end position="175"/>
    </location>
</feature>
<proteinExistence type="inferred from homology"/>
<keyword evidence="15" id="KW-1185">Reference proteome</keyword>
<dbReference type="eggNOG" id="COG0356">
    <property type="taxonomic scope" value="Bacteria"/>
</dbReference>
<keyword evidence="5 11" id="KW-0812">Transmembrane</keyword>
<feature type="signal peptide" evidence="13">
    <location>
        <begin position="1"/>
        <end position="29"/>
    </location>
</feature>
<dbReference type="Gene3D" id="1.20.120.220">
    <property type="entry name" value="ATP synthase, F0 complex, subunit A"/>
    <property type="match status" value="1"/>
</dbReference>
<feature type="transmembrane region" description="Helical" evidence="11">
    <location>
        <begin position="332"/>
        <end position="352"/>
    </location>
</feature>
<comment type="function">
    <text evidence="11 12">Key component of the proton channel; it plays a direct role in the translocation of protons across the membrane.</text>
</comment>
<gene>
    <name evidence="11" type="primary">atpB</name>
    <name evidence="14" type="ORF">Bcop_1183</name>
</gene>
<keyword evidence="3 11" id="KW-0813">Transport</keyword>
<dbReference type="Pfam" id="PF00119">
    <property type="entry name" value="ATP-synt_A"/>
    <property type="match status" value="1"/>
</dbReference>
<feature type="transmembrane region" description="Helical" evidence="11">
    <location>
        <begin position="128"/>
        <end position="147"/>
    </location>
</feature>
<keyword evidence="6 11" id="KW-0375">Hydrogen ion transport</keyword>
<protein>
    <recommendedName>
        <fullName evidence="11 12">ATP synthase subunit a</fullName>
    </recommendedName>
    <alternativeName>
        <fullName evidence="11">ATP synthase F0 sector subunit a</fullName>
    </alternativeName>
    <alternativeName>
        <fullName evidence="11">F-ATPase subunit 6</fullName>
    </alternativeName>
</protein>
<dbReference type="STRING" id="679937.Bcop_1183"/>
<dbReference type="NCBIfam" id="TIGR01131">
    <property type="entry name" value="ATP_synt_6_or_A"/>
    <property type="match status" value="1"/>
</dbReference>
<evidence type="ECO:0000256" key="9">
    <source>
        <dbReference type="ARBA" id="ARBA00023136"/>
    </source>
</evidence>
<dbReference type="GO" id="GO:0045259">
    <property type="term" value="C:proton-transporting ATP synthase complex"/>
    <property type="evidence" value="ECO:0007669"/>
    <property type="project" value="UniProtKB-KW"/>
</dbReference>
<keyword evidence="4 11" id="KW-0138">CF(0)</keyword>
<feature type="transmembrane region" description="Helical" evidence="11">
    <location>
        <begin position="225"/>
        <end position="246"/>
    </location>
</feature>
<sequence>MNKLNRYRTNLWRILTLCLLLIPFSVASAQEEVSPESDLDMGEIVFGHMGDSYEWHILSWAEGKDLTLHLPIIVYSQEKGWNVFSSSRLLENQTYNGFHIAPKGAPHEGKVVEEGGDRPILDLSLTKVALALIFNSIVLGVIIMSVARWYKKRDFRDGAPGGFIGFMEMFIMMIYDDVIKDSIPNNAKKFAPYLLTVFFFIFLNNIISLIPIFPGGVSVTGNIAITFFLAICTFIAVNVFGTKHYWKEVFWPDVPVALKFPVPLMPLIEFMGLLTKPFALMIRLFANMMAGHVAILIFVCLIFIGAKMGPALQGGLSVISILFTLFMNLLEILVAFIQAYVFTLLSAVFIGLAQEGSEKKKSVK</sequence>
<dbReference type="PRINTS" id="PR00123">
    <property type="entry name" value="ATPASEA"/>
</dbReference>
<evidence type="ECO:0000256" key="5">
    <source>
        <dbReference type="ARBA" id="ARBA00022692"/>
    </source>
</evidence>
<dbReference type="PANTHER" id="PTHR11410">
    <property type="entry name" value="ATP SYNTHASE SUBUNIT A"/>
    <property type="match status" value="1"/>
</dbReference>
<keyword evidence="8 11" id="KW-0406">Ion transport</keyword>
<comment type="subcellular location">
    <subcellularLocation>
        <location evidence="11 12">Cell membrane</location>
        <topology evidence="11 12">Multi-pass membrane protein</topology>
    </subcellularLocation>
    <subcellularLocation>
        <location evidence="1">Membrane</location>
        <topology evidence="1">Multi-pass membrane protein</topology>
    </subcellularLocation>
</comment>
<dbReference type="AlphaFoldDB" id="F3ZUS7"/>
<dbReference type="HOGENOM" id="CLU_041018_0_0_10"/>
<evidence type="ECO:0000256" key="4">
    <source>
        <dbReference type="ARBA" id="ARBA00022547"/>
    </source>
</evidence>
<dbReference type="OrthoDB" id="9809130at2"/>
<evidence type="ECO:0000256" key="6">
    <source>
        <dbReference type="ARBA" id="ARBA00022781"/>
    </source>
</evidence>
<evidence type="ECO:0000313" key="15">
    <source>
        <dbReference type="Proteomes" id="UP000018439"/>
    </source>
</evidence>
<feature type="transmembrane region" description="Helical" evidence="11">
    <location>
        <begin position="190"/>
        <end position="213"/>
    </location>
</feature>
<dbReference type="Proteomes" id="UP000018439">
    <property type="component" value="Chromosome"/>
</dbReference>
<feature type="transmembrane region" description="Helical" evidence="11">
    <location>
        <begin position="293"/>
        <end position="326"/>
    </location>
</feature>
<keyword evidence="7 11" id="KW-1133">Transmembrane helix</keyword>
<dbReference type="PANTHER" id="PTHR11410:SF0">
    <property type="entry name" value="ATP SYNTHASE SUBUNIT A"/>
    <property type="match status" value="1"/>
</dbReference>
<evidence type="ECO:0000256" key="10">
    <source>
        <dbReference type="ARBA" id="ARBA00023310"/>
    </source>
</evidence>
<keyword evidence="13" id="KW-0732">Signal</keyword>